<feature type="domain" description="CBS" evidence="3">
    <location>
        <begin position="6"/>
        <end position="66"/>
    </location>
</feature>
<dbReference type="PANTHER" id="PTHR43080">
    <property type="entry name" value="CBS DOMAIN-CONTAINING PROTEIN CBSX3, MITOCHONDRIAL"/>
    <property type="match status" value="1"/>
</dbReference>
<accession>A0AAD1G029</accession>
<protein>
    <submittedName>
        <fullName evidence="5">CBS domain protein</fullName>
    </submittedName>
    <submittedName>
        <fullName evidence="4">Histidine kinase</fullName>
    </submittedName>
</protein>
<dbReference type="InterPro" id="IPR044725">
    <property type="entry name" value="CBSX3_CBS_dom"/>
</dbReference>
<dbReference type="PANTHER" id="PTHR43080:SF2">
    <property type="entry name" value="CBS DOMAIN-CONTAINING PROTEIN"/>
    <property type="match status" value="1"/>
</dbReference>
<dbReference type="PROSITE" id="PS51371">
    <property type="entry name" value="CBS"/>
    <property type="match status" value="2"/>
</dbReference>
<dbReference type="RefSeq" id="WP_121047099.1">
    <property type="nucleotide sequence ID" value="NZ_AP018711.1"/>
</dbReference>
<dbReference type="InterPro" id="IPR000644">
    <property type="entry name" value="CBS_dom"/>
</dbReference>
<dbReference type="InterPro" id="IPR051257">
    <property type="entry name" value="Diverse_CBS-Domain"/>
</dbReference>
<keyword evidence="4" id="KW-0808">Transferase</keyword>
<evidence type="ECO:0000313" key="5">
    <source>
        <dbReference type="EMBL" id="RKS90562.1"/>
    </source>
</evidence>
<evidence type="ECO:0000256" key="2">
    <source>
        <dbReference type="PROSITE-ProRule" id="PRU00703"/>
    </source>
</evidence>
<dbReference type="KEGG" id="smic:SmB9_11350"/>
<feature type="domain" description="CBS" evidence="3">
    <location>
        <begin position="75"/>
        <end position="133"/>
    </location>
</feature>
<proteinExistence type="predicted"/>
<dbReference type="Gene3D" id="3.10.580.10">
    <property type="entry name" value="CBS-domain"/>
    <property type="match status" value="1"/>
</dbReference>
<evidence type="ECO:0000313" key="4">
    <source>
        <dbReference type="EMBL" id="BBE33477.1"/>
    </source>
</evidence>
<sequence length="142" mass="15092">MAIATILKDKGGSIIAAAPSQTVAEVVALLCTHRIGAVIVMEDGEVVGVLSERDVVRGLNEQGAAILQRTAREIMTTEVITVAPSESVTAALSRMTRRRIRHLPVLDGGEVRGVVSIGDLVKARIDEAVREAESLKDYIAHA</sequence>
<evidence type="ECO:0000313" key="7">
    <source>
        <dbReference type="Proteomes" id="UP000276029"/>
    </source>
</evidence>
<gene>
    <name evidence="5" type="ORF">DFR51_0093</name>
    <name evidence="4" type="ORF">SmB9_11350</name>
</gene>
<dbReference type="InterPro" id="IPR046342">
    <property type="entry name" value="CBS_dom_sf"/>
</dbReference>
<dbReference type="AlphaFoldDB" id="A0AAD1G029"/>
<evidence type="ECO:0000313" key="6">
    <source>
        <dbReference type="Proteomes" id="UP000275727"/>
    </source>
</evidence>
<evidence type="ECO:0000256" key="1">
    <source>
        <dbReference type="ARBA" id="ARBA00023122"/>
    </source>
</evidence>
<dbReference type="Proteomes" id="UP000276029">
    <property type="component" value="Unassembled WGS sequence"/>
</dbReference>
<keyword evidence="7" id="KW-1185">Reference proteome</keyword>
<reference evidence="5 7" key="2">
    <citation type="submission" date="2018-10" db="EMBL/GenBank/DDBJ databases">
        <title>Genomic Encyclopedia of Type Strains, Phase IV (KMG-IV): sequencing the most valuable type-strain genomes for metagenomic binning, comparative biology and taxonomic classification.</title>
        <authorList>
            <person name="Goeker M."/>
        </authorList>
    </citation>
    <scope>NUCLEOTIDE SEQUENCE [LARGE SCALE GENOMIC DNA]</scope>
    <source>
        <strain evidence="5 7">DSM 19791</strain>
    </source>
</reference>
<dbReference type="CDD" id="cd04623">
    <property type="entry name" value="CBS_pair_bac_euk"/>
    <property type="match status" value="1"/>
</dbReference>
<dbReference type="SMART" id="SM00116">
    <property type="entry name" value="CBS"/>
    <property type="match status" value="2"/>
</dbReference>
<keyword evidence="4" id="KW-0418">Kinase</keyword>
<keyword evidence="1 2" id="KW-0129">CBS domain</keyword>
<reference evidence="4 6" key="1">
    <citation type="submission" date="2018-06" db="EMBL/GenBank/DDBJ databases">
        <title>Complete Genome Sequence of the Microcystin-Degrading Bacterium Sphingosinicella microcystinivorans Strain B-9.</title>
        <authorList>
            <person name="Jin H."/>
            <person name="Nishizawa T."/>
            <person name="Guo Y."/>
            <person name="Nishizawa A."/>
            <person name="Park H."/>
            <person name="Kato H."/>
            <person name="Tsuji K."/>
            <person name="Harada K."/>
        </authorList>
    </citation>
    <scope>NUCLEOTIDE SEQUENCE [LARGE SCALE GENOMIC DNA]</scope>
    <source>
        <strain evidence="4 6">B9</strain>
    </source>
</reference>
<dbReference type="GO" id="GO:0016301">
    <property type="term" value="F:kinase activity"/>
    <property type="evidence" value="ECO:0007669"/>
    <property type="project" value="UniProtKB-KW"/>
</dbReference>
<dbReference type="Proteomes" id="UP000275727">
    <property type="component" value="Chromosome"/>
</dbReference>
<dbReference type="SUPFAM" id="SSF54631">
    <property type="entry name" value="CBS-domain pair"/>
    <property type="match status" value="1"/>
</dbReference>
<dbReference type="Pfam" id="PF00571">
    <property type="entry name" value="CBS"/>
    <property type="match status" value="2"/>
</dbReference>
<evidence type="ECO:0000259" key="3">
    <source>
        <dbReference type="PROSITE" id="PS51371"/>
    </source>
</evidence>
<organism evidence="4 6">
    <name type="scientific">Sphingosinicella microcystinivorans</name>
    <dbReference type="NCBI Taxonomy" id="335406"/>
    <lineage>
        <taxon>Bacteria</taxon>
        <taxon>Pseudomonadati</taxon>
        <taxon>Pseudomonadota</taxon>
        <taxon>Alphaproteobacteria</taxon>
        <taxon>Sphingomonadales</taxon>
        <taxon>Sphingosinicellaceae</taxon>
        <taxon>Sphingosinicella</taxon>
    </lineage>
</organism>
<dbReference type="EMBL" id="AP018711">
    <property type="protein sequence ID" value="BBE33477.1"/>
    <property type="molecule type" value="Genomic_DNA"/>
</dbReference>
<dbReference type="EMBL" id="RBWX01000007">
    <property type="protein sequence ID" value="RKS90562.1"/>
    <property type="molecule type" value="Genomic_DNA"/>
</dbReference>
<name>A0AAD1G029_SPHMI</name>